<dbReference type="Pfam" id="PF02945">
    <property type="entry name" value="Endonuclease_7"/>
    <property type="match status" value="1"/>
</dbReference>
<gene>
    <name evidence="1" type="ORF">LCGC14_0310470</name>
</gene>
<proteinExistence type="predicted"/>
<dbReference type="InterPro" id="IPR004211">
    <property type="entry name" value="Endonuclease_7"/>
</dbReference>
<accession>A0A0F9TSA8</accession>
<evidence type="ECO:0008006" key="2">
    <source>
        <dbReference type="Google" id="ProtNLM"/>
    </source>
</evidence>
<sequence length="102" mass="11551">MDDNDIERVPVRKLSERDYRLYVQYGIVEGEYEDLLVEQEGGCAICHVTPFPDERKLGVDHNHRTGKVRGLLCGKCNSGLGLFLDDPDLLRTAAKYIEADLL</sequence>
<dbReference type="InterPro" id="IPR038563">
    <property type="entry name" value="Endonuclease_7_sf"/>
</dbReference>
<evidence type="ECO:0000313" key="1">
    <source>
        <dbReference type="EMBL" id="KKN82234.1"/>
    </source>
</evidence>
<dbReference type="SUPFAM" id="SSF54060">
    <property type="entry name" value="His-Me finger endonucleases"/>
    <property type="match status" value="1"/>
</dbReference>
<dbReference type="Gene3D" id="3.40.1800.10">
    <property type="entry name" value="His-Me finger endonucleases"/>
    <property type="match status" value="1"/>
</dbReference>
<organism evidence="1">
    <name type="scientific">marine sediment metagenome</name>
    <dbReference type="NCBI Taxonomy" id="412755"/>
    <lineage>
        <taxon>unclassified sequences</taxon>
        <taxon>metagenomes</taxon>
        <taxon>ecological metagenomes</taxon>
    </lineage>
</organism>
<dbReference type="InterPro" id="IPR044925">
    <property type="entry name" value="His-Me_finger_sf"/>
</dbReference>
<dbReference type="AlphaFoldDB" id="A0A0F9TSA8"/>
<comment type="caution">
    <text evidence="1">The sequence shown here is derived from an EMBL/GenBank/DDBJ whole genome shotgun (WGS) entry which is preliminary data.</text>
</comment>
<reference evidence="1" key="1">
    <citation type="journal article" date="2015" name="Nature">
        <title>Complex archaea that bridge the gap between prokaryotes and eukaryotes.</title>
        <authorList>
            <person name="Spang A."/>
            <person name="Saw J.H."/>
            <person name="Jorgensen S.L."/>
            <person name="Zaremba-Niedzwiedzka K."/>
            <person name="Martijn J."/>
            <person name="Lind A.E."/>
            <person name="van Eijk R."/>
            <person name="Schleper C."/>
            <person name="Guy L."/>
            <person name="Ettema T.J."/>
        </authorList>
    </citation>
    <scope>NUCLEOTIDE SEQUENCE</scope>
</reference>
<name>A0A0F9TSA8_9ZZZZ</name>
<dbReference type="EMBL" id="LAZR01000203">
    <property type="protein sequence ID" value="KKN82234.1"/>
    <property type="molecule type" value="Genomic_DNA"/>
</dbReference>
<protein>
    <recommendedName>
        <fullName evidence="2">Recombination endonuclease VII</fullName>
    </recommendedName>
</protein>